<accession>A0A1Y0EA95</accession>
<evidence type="ECO:0008006" key="3">
    <source>
        <dbReference type="Google" id="ProtNLM"/>
    </source>
</evidence>
<protein>
    <recommendedName>
        <fullName evidence="3">DUF1127 domain-containing protein</fullName>
    </recommendedName>
</protein>
<evidence type="ECO:0000313" key="1">
    <source>
        <dbReference type="EMBL" id="ARU00544.1"/>
    </source>
</evidence>
<dbReference type="EMBL" id="CP021431">
    <property type="protein sequence ID" value="ARU00544.1"/>
    <property type="molecule type" value="Genomic_DNA"/>
</dbReference>
<dbReference type="KEGG" id="lvs:LOKVESSMR4R_01220"/>
<gene>
    <name evidence="1" type="ORF">LOKVESSMR4R_01220</name>
</gene>
<sequence>MIVFTKVRTAVQKRAAYLRLKNELASMPQDVAIDLGLFREDAAKIAAKAIYG</sequence>
<reference evidence="1 2" key="1">
    <citation type="submission" date="2017-05" db="EMBL/GenBank/DDBJ databases">
        <title>Genome Sequence of Loktanella vestfoldensis Strain SMR4r Isolated from a Culture of the Diatom Skeletonema marinoi.</title>
        <authorList>
            <person name="Topel M."/>
            <person name="Pinder M.I.M."/>
            <person name="Johansson O.N."/>
            <person name="Kourtchenko O."/>
            <person name="Godhe A."/>
            <person name="Clarke A.K."/>
        </authorList>
    </citation>
    <scope>NUCLEOTIDE SEQUENCE [LARGE SCALE GENOMIC DNA]</scope>
    <source>
        <strain evidence="1 2">SMR4r</strain>
    </source>
</reference>
<dbReference type="Proteomes" id="UP000195273">
    <property type="component" value="Chromosome"/>
</dbReference>
<proteinExistence type="predicted"/>
<name>A0A1Y0EA95_9RHOB</name>
<evidence type="ECO:0000313" key="2">
    <source>
        <dbReference type="Proteomes" id="UP000195273"/>
    </source>
</evidence>
<dbReference type="AlphaFoldDB" id="A0A1Y0EA95"/>
<keyword evidence="2" id="KW-1185">Reference proteome</keyword>
<organism evidence="1 2">
    <name type="scientific">Yoonia vestfoldensis</name>
    <dbReference type="NCBI Taxonomy" id="245188"/>
    <lineage>
        <taxon>Bacteria</taxon>
        <taxon>Pseudomonadati</taxon>
        <taxon>Pseudomonadota</taxon>
        <taxon>Alphaproteobacteria</taxon>
        <taxon>Rhodobacterales</taxon>
        <taxon>Paracoccaceae</taxon>
        <taxon>Yoonia</taxon>
    </lineage>
</organism>
<dbReference type="RefSeq" id="WP_204248732.1">
    <property type="nucleotide sequence ID" value="NZ_CP021431.1"/>
</dbReference>